<keyword evidence="1" id="KW-0812">Transmembrane</keyword>
<name>A0A7S2UDT5_9STRA</name>
<gene>
    <name evidence="2" type="ORF">ASEP1449_LOCUS6295</name>
</gene>
<accession>A0A7S2UDT5</accession>
<organism evidence="2">
    <name type="scientific">Attheya septentrionalis</name>
    <dbReference type="NCBI Taxonomy" id="420275"/>
    <lineage>
        <taxon>Eukaryota</taxon>
        <taxon>Sar</taxon>
        <taxon>Stramenopiles</taxon>
        <taxon>Ochrophyta</taxon>
        <taxon>Bacillariophyta</taxon>
        <taxon>Coscinodiscophyceae</taxon>
        <taxon>Chaetocerotophycidae</taxon>
        <taxon>Chaetocerotales</taxon>
        <taxon>Attheyaceae</taxon>
        <taxon>Attheya</taxon>
    </lineage>
</organism>
<dbReference type="AlphaFoldDB" id="A0A7S2UDT5"/>
<evidence type="ECO:0000256" key="1">
    <source>
        <dbReference type="SAM" id="Phobius"/>
    </source>
</evidence>
<sequence length="327" mass="37766">MWKSPILRMFLFITLVIYLYIMLQSPFRWDHKDQTESLQKQHVHITHLWSPFRVGNCVTPFCPYDQAQSVALASMKRAQANSQHANLLVKLAAVTMPDELDIVPEGFETLEPFNRSTATQYPNMTIKGKHRKIPFWQDILQSLLAQGHNPALRSDLIVYTNSDIILHEDFYLKIHQIYIEKGRDCFAINRQTIPKENTETKKPYTAKDLDAINNLPTQFRKNHPGFDCFVFTWEAAKTLDLGDVYLGYPPIGSVVLTEMIRYAKDKHQQTANTSKPFPFQLFASNETRATFHLGEDRAWLGQEQKAFFDLNKENGKAVRARYANVLA</sequence>
<evidence type="ECO:0000313" key="2">
    <source>
        <dbReference type="EMBL" id="CAD9814470.1"/>
    </source>
</evidence>
<reference evidence="2" key="1">
    <citation type="submission" date="2021-01" db="EMBL/GenBank/DDBJ databases">
        <authorList>
            <person name="Corre E."/>
            <person name="Pelletier E."/>
            <person name="Niang G."/>
            <person name="Scheremetjew M."/>
            <person name="Finn R."/>
            <person name="Kale V."/>
            <person name="Holt S."/>
            <person name="Cochrane G."/>
            <person name="Meng A."/>
            <person name="Brown T."/>
            <person name="Cohen L."/>
        </authorList>
    </citation>
    <scope>NUCLEOTIDE SEQUENCE</scope>
    <source>
        <strain evidence="2">CCMP2084</strain>
    </source>
</reference>
<keyword evidence="1" id="KW-1133">Transmembrane helix</keyword>
<keyword evidence="1" id="KW-0472">Membrane</keyword>
<proteinExistence type="predicted"/>
<dbReference type="EMBL" id="HBHQ01009306">
    <property type="protein sequence ID" value="CAD9814470.1"/>
    <property type="molecule type" value="Transcribed_RNA"/>
</dbReference>
<feature type="transmembrane region" description="Helical" evidence="1">
    <location>
        <begin position="6"/>
        <end position="23"/>
    </location>
</feature>
<protein>
    <submittedName>
        <fullName evidence="2">Uncharacterized protein</fullName>
    </submittedName>
</protein>